<dbReference type="Gene3D" id="3.50.30.50">
    <property type="entry name" value="Putative cyclase"/>
    <property type="match status" value="1"/>
</dbReference>
<accession>A0A3N0E2B1</accession>
<dbReference type="OrthoDB" id="7067800at2"/>
<gene>
    <name evidence="1" type="ORF">EFW17_20975</name>
</gene>
<keyword evidence="2" id="KW-1185">Reference proteome</keyword>
<evidence type="ECO:0000313" key="1">
    <source>
        <dbReference type="EMBL" id="RNL81940.1"/>
    </source>
</evidence>
<dbReference type="PANTHER" id="PTHR31118">
    <property type="entry name" value="CYCLASE-LIKE PROTEIN 2"/>
    <property type="match status" value="1"/>
</dbReference>
<dbReference type="EMBL" id="RJMB01000028">
    <property type="protein sequence ID" value="RNL81940.1"/>
    <property type="molecule type" value="Genomic_DNA"/>
</dbReference>
<organism evidence="1 2">
    <name type="scientific">Halostreptopolyspora alba</name>
    <dbReference type="NCBI Taxonomy" id="2487137"/>
    <lineage>
        <taxon>Bacteria</taxon>
        <taxon>Bacillati</taxon>
        <taxon>Actinomycetota</taxon>
        <taxon>Actinomycetes</taxon>
        <taxon>Streptosporangiales</taxon>
        <taxon>Nocardiopsidaceae</taxon>
        <taxon>Halostreptopolyspora</taxon>
    </lineage>
</organism>
<dbReference type="SUPFAM" id="SSF102198">
    <property type="entry name" value="Putative cyclase"/>
    <property type="match status" value="1"/>
</dbReference>
<dbReference type="GO" id="GO:0004061">
    <property type="term" value="F:arylformamidase activity"/>
    <property type="evidence" value="ECO:0007669"/>
    <property type="project" value="InterPro"/>
</dbReference>
<dbReference type="InterPro" id="IPR037175">
    <property type="entry name" value="KFase_sf"/>
</dbReference>
<name>A0A3N0E2B1_9ACTN</name>
<dbReference type="Proteomes" id="UP000269198">
    <property type="component" value="Unassembled WGS sequence"/>
</dbReference>
<dbReference type="RefSeq" id="WP_123203144.1">
    <property type="nucleotide sequence ID" value="NZ_RJMB01000028.1"/>
</dbReference>
<dbReference type="Pfam" id="PF04199">
    <property type="entry name" value="Cyclase"/>
    <property type="match status" value="1"/>
</dbReference>
<protein>
    <submittedName>
        <fullName evidence="1">Cyclase family protein</fullName>
    </submittedName>
</protein>
<proteinExistence type="predicted"/>
<dbReference type="AlphaFoldDB" id="A0A3N0E2B1"/>
<dbReference type="GO" id="GO:0019441">
    <property type="term" value="P:L-tryptophan catabolic process to kynurenine"/>
    <property type="evidence" value="ECO:0007669"/>
    <property type="project" value="InterPro"/>
</dbReference>
<evidence type="ECO:0000313" key="2">
    <source>
        <dbReference type="Proteomes" id="UP000269198"/>
    </source>
</evidence>
<reference evidence="1 2" key="1">
    <citation type="submission" date="2018-11" db="EMBL/GenBank/DDBJ databases">
        <title>The genome draft of YIM 96095.</title>
        <authorList>
            <person name="Tang S.-K."/>
            <person name="Chunyu W.-X."/>
            <person name="Feng Y.-Z."/>
        </authorList>
    </citation>
    <scope>NUCLEOTIDE SEQUENCE [LARGE SCALE GENOMIC DNA]</scope>
    <source>
        <strain evidence="1 2">YIM 96095</strain>
    </source>
</reference>
<dbReference type="PANTHER" id="PTHR31118:SF12">
    <property type="entry name" value="CYCLASE-LIKE PROTEIN 2"/>
    <property type="match status" value="1"/>
</dbReference>
<sequence length="222" mass="23713">MSHLIDVSHQITAGMTTYPGLPGPVIEDYLTFEGSQRVYAPGTEFSIARISMVANTGTYLDSPAHRYREGADLADLDLERLADLPGVVVTPGVDTGPVGPDAFKDVDVEGKAVLIRTGWDRHWRTERYGDPGHPYLTEEGARALVDGGATLAGIDSVNIDDTSPESGGARPSHSTLLAAGIPVVEHLRSLERLPATGFTFFAVPVKVRGMGTFPVRAFAVVE</sequence>
<dbReference type="InterPro" id="IPR007325">
    <property type="entry name" value="KFase/CYL"/>
</dbReference>
<comment type="caution">
    <text evidence="1">The sequence shown here is derived from an EMBL/GenBank/DDBJ whole genome shotgun (WGS) entry which is preliminary data.</text>
</comment>